<dbReference type="AlphaFoldDB" id="A0A3L6N1J0"/>
<feature type="region of interest" description="Disordered" evidence="1">
    <location>
        <begin position="66"/>
        <end position="87"/>
    </location>
</feature>
<name>A0A3L6N1J0_FUSOX</name>
<reference evidence="3 4" key="1">
    <citation type="journal article" date="2018" name="Sci. Rep.">
        <title>Characterisation of pathogen-specific regions and novel effector candidates in Fusarium oxysporum f. sp. cepae.</title>
        <authorList>
            <person name="Armitage A.D."/>
            <person name="Taylor A."/>
            <person name="Sobczyk M.K."/>
            <person name="Baxter L."/>
            <person name="Greenfield B.P."/>
            <person name="Bates H.J."/>
            <person name="Wilson F."/>
            <person name="Jackson A.C."/>
            <person name="Ott S."/>
            <person name="Harrison R.J."/>
            <person name="Clarkson J.P."/>
        </authorList>
    </citation>
    <scope>NUCLEOTIDE SEQUENCE [LARGE SCALE GENOMIC DNA]</scope>
    <source>
        <strain evidence="3 4">FoC_Fus2</strain>
    </source>
</reference>
<feature type="region of interest" description="Disordered" evidence="1">
    <location>
        <begin position="208"/>
        <end position="231"/>
    </location>
</feature>
<comment type="caution">
    <text evidence="3">The sequence shown here is derived from an EMBL/GenBank/DDBJ whole genome shotgun (WGS) entry which is preliminary data.</text>
</comment>
<protein>
    <recommendedName>
        <fullName evidence="2">DUF8032 domain-containing protein</fullName>
    </recommendedName>
</protein>
<gene>
    <name evidence="3" type="ORF">BFJ65_g14692</name>
</gene>
<evidence type="ECO:0000256" key="1">
    <source>
        <dbReference type="SAM" id="MobiDB-lite"/>
    </source>
</evidence>
<dbReference type="Proteomes" id="UP000270866">
    <property type="component" value="Unassembled WGS sequence"/>
</dbReference>
<sequence>MPPEVITSPNAQTLNPWSQMTQHTGQLAHAAMTDSSCPKIESQVPLQLQKSQLSSIGQVNYPQDVGELQGPANTAPARDTKAAPGPIPATTPLVVRQDGNGVQWIAFEYSINRVRMEYTIRCDVESVDTDELSPEFKEQNCVYPQACGPRDRYQGNRLVYETECNDIAWALAELNVPLRGKRGLIQRAVDSRRNSNQDPRLQSRRVRRLAKKHERQNISGLPSGISLRRSQ</sequence>
<dbReference type="PANTHER" id="PTHR22949">
    <property type="entry name" value="WHITE COLLAR 2 PROTEIN WC2"/>
    <property type="match status" value="1"/>
</dbReference>
<evidence type="ECO:0000313" key="4">
    <source>
        <dbReference type="Proteomes" id="UP000270866"/>
    </source>
</evidence>
<evidence type="ECO:0000313" key="3">
    <source>
        <dbReference type="EMBL" id="RKK10697.1"/>
    </source>
</evidence>
<feature type="domain" description="DUF8032" evidence="2">
    <location>
        <begin position="102"/>
        <end position="195"/>
    </location>
</feature>
<dbReference type="InterPro" id="IPR058345">
    <property type="entry name" value="DUF8032"/>
</dbReference>
<dbReference type="PANTHER" id="PTHR22949:SF0">
    <property type="entry name" value="RE27538P"/>
    <property type="match status" value="1"/>
</dbReference>
<evidence type="ECO:0000259" key="2">
    <source>
        <dbReference type="Pfam" id="PF26087"/>
    </source>
</evidence>
<organism evidence="3 4">
    <name type="scientific">Fusarium oxysporum f. sp. cepae</name>
    <dbReference type="NCBI Taxonomy" id="396571"/>
    <lineage>
        <taxon>Eukaryota</taxon>
        <taxon>Fungi</taxon>
        <taxon>Dikarya</taxon>
        <taxon>Ascomycota</taxon>
        <taxon>Pezizomycotina</taxon>
        <taxon>Sordariomycetes</taxon>
        <taxon>Hypocreomycetidae</taxon>
        <taxon>Hypocreales</taxon>
        <taxon>Nectriaceae</taxon>
        <taxon>Fusarium</taxon>
        <taxon>Fusarium oxysporum species complex</taxon>
    </lineage>
</organism>
<dbReference type="EMBL" id="MRCU01000010">
    <property type="protein sequence ID" value="RKK10697.1"/>
    <property type="molecule type" value="Genomic_DNA"/>
</dbReference>
<accession>A0A3L6N1J0</accession>
<dbReference type="Pfam" id="PF26087">
    <property type="entry name" value="DUF8032"/>
    <property type="match status" value="1"/>
</dbReference>
<proteinExistence type="predicted"/>